<dbReference type="Proteomes" id="UP000576225">
    <property type="component" value="Unassembled WGS sequence"/>
</dbReference>
<protein>
    <recommendedName>
        <fullName evidence="3">Concanavalin A-like lectin/glucanase superfamily protein</fullName>
    </recommendedName>
</protein>
<dbReference type="EMBL" id="JABAEW010000003">
    <property type="protein sequence ID" value="NMD85507.1"/>
    <property type="molecule type" value="Genomic_DNA"/>
</dbReference>
<dbReference type="AlphaFoldDB" id="A0A848ATR2"/>
<gene>
    <name evidence="1" type="ORF">HF882_02805</name>
</gene>
<dbReference type="Gene3D" id="2.60.120.200">
    <property type="match status" value="1"/>
</dbReference>
<evidence type="ECO:0008006" key="3">
    <source>
        <dbReference type="Google" id="ProtNLM"/>
    </source>
</evidence>
<comment type="caution">
    <text evidence="1">The sequence shown here is derived from an EMBL/GenBank/DDBJ whole genome shotgun (WGS) entry which is preliminary data.</text>
</comment>
<proteinExistence type="predicted"/>
<dbReference type="RefSeq" id="WP_168961518.1">
    <property type="nucleotide sequence ID" value="NZ_JABAEW010000003.1"/>
</dbReference>
<dbReference type="Pfam" id="PF13385">
    <property type="entry name" value="Laminin_G_3"/>
    <property type="match status" value="1"/>
</dbReference>
<dbReference type="Gene3D" id="3.20.20.80">
    <property type="entry name" value="Glycosidases"/>
    <property type="match status" value="1"/>
</dbReference>
<evidence type="ECO:0000313" key="1">
    <source>
        <dbReference type="EMBL" id="NMD85507.1"/>
    </source>
</evidence>
<dbReference type="SUPFAM" id="SSF49899">
    <property type="entry name" value="Concanavalin A-like lectins/glucanases"/>
    <property type="match status" value="1"/>
</dbReference>
<evidence type="ECO:0000313" key="2">
    <source>
        <dbReference type="Proteomes" id="UP000576225"/>
    </source>
</evidence>
<reference evidence="1 2" key="1">
    <citation type="submission" date="2020-04" db="EMBL/GenBank/DDBJ databases">
        <authorList>
            <person name="Hitch T.C.A."/>
            <person name="Wylensek D."/>
            <person name="Clavel T."/>
        </authorList>
    </citation>
    <scope>NUCLEOTIDE SEQUENCE [LARGE SCALE GENOMIC DNA]</scope>
    <source>
        <strain evidence="1 2">COR2-253-APC-1A</strain>
    </source>
</reference>
<name>A0A848ATR2_9BACT</name>
<organism evidence="1 2">
    <name type="scientific">Victivallis vadensis</name>
    <dbReference type="NCBI Taxonomy" id="172901"/>
    <lineage>
        <taxon>Bacteria</taxon>
        <taxon>Pseudomonadati</taxon>
        <taxon>Lentisphaerota</taxon>
        <taxon>Lentisphaeria</taxon>
        <taxon>Victivallales</taxon>
        <taxon>Victivallaceae</taxon>
        <taxon>Victivallis</taxon>
    </lineage>
</organism>
<sequence>MKRYPADNVQMWKEVALLCKAYGLDGIQQEVIICDAPDITTLREMLEGFKQAGNGFKLGFMLNPFSGSAAHFAKFCDNMQDELASHPNVYRLDGHPVMTLYLANSVNTRPPAEWLEWFRPVEKKHGQMIFLADVAFAAPGTVEKLLPYVDGITMYGNWTVEMQRNLFSHVVPAIKKYPHKIFEASVHGIYLAHFGGNGVRPRLLDKLLASWDMTVAAQPDSIVLTNFFDIYENSRILPSYELEDVMLKIARDRMALFTSQPAPRDDWPDFRIVNFTSVMVGKDAAFDVIGFPVHLVNKDFELTLELLAPNGNTIYTFPKFQMNLNEFAIKRLNLSTLPFLDQLALIPRITYKQLDGPSKGSLTGMPTNLVCSMVPHRLFWSRSCKNILGMKSVGKWSLNSTEIGGVSSYPENGTGVIISETTQDSPWVFSAFNTAAEHVRIMRNGLELTSFYRRDLNFSMPISLPNPGAGIDSYHLELENRNGARFATLPVYVDGGKRSGTVPVPVITSDDKIKTVEIGAARIPYFYYPCNKFTGNILHDISGYDHHGNINARFDGGKLDTTGYHYEHTGIAGAGNSTGDPAFELDEDGSGFYRFKGAGFAALMGGTAFPYASTWELEMRVSEYHEQAILSTIQRQLNIAMSEDGHILVSRGNPGTEVQLNSNAASTKEVLLKSLAPLPLNSWNKITVVYDLKKLYFYLNGELQASASIAPTRVHEDLNSVYIGGKATFAVGCEAPYYRGDLRNLRLYGRNLSPDEWL</sequence>
<dbReference type="InterPro" id="IPR013320">
    <property type="entry name" value="ConA-like_dom_sf"/>
</dbReference>
<accession>A0A848ATR2</accession>